<dbReference type="Pfam" id="PF03683">
    <property type="entry name" value="UPF0175"/>
    <property type="match status" value="1"/>
</dbReference>
<reference evidence="1 2" key="1">
    <citation type="journal article" date="2015" name="J. Biotechnol.">
        <title>Complete genome sequence of a malodorant-producing acetogen, Clostridium scatologenes ATCC 25775(T).</title>
        <authorList>
            <person name="Zhu Z."/>
            <person name="Guo T."/>
            <person name="Zheng H."/>
            <person name="Song T."/>
            <person name="Ouyang P."/>
            <person name="Xie J."/>
        </authorList>
    </citation>
    <scope>NUCLEOTIDE SEQUENCE [LARGE SCALE GENOMIC DNA]</scope>
    <source>
        <strain evidence="1 2">ATCC 25775</strain>
    </source>
</reference>
<dbReference type="HOGENOM" id="CLU_154570_3_0_9"/>
<gene>
    <name evidence="1" type="ORF">CSCA_3817</name>
</gene>
<dbReference type="EMBL" id="CP009933">
    <property type="protein sequence ID" value="AKA70942.1"/>
    <property type="molecule type" value="Genomic_DNA"/>
</dbReference>
<sequence length="102" mass="11267">MASRESNIDVHISSDLVPLLDDLAHGNSVNDNVRISIAISLFVAKTVSLARAAEIAELSLNDFIYTLKIKKIPWGEYSEEDVVQDDIAVKDLLRELGEEKNG</sequence>
<protein>
    <submittedName>
        <fullName evidence="1">Uncharacterized protein</fullName>
    </submittedName>
</protein>
<accession>A0A0E3JQH7</accession>
<evidence type="ECO:0000313" key="1">
    <source>
        <dbReference type="EMBL" id="AKA70942.1"/>
    </source>
</evidence>
<dbReference type="Proteomes" id="UP000033115">
    <property type="component" value="Chromosome"/>
</dbReference>
<dbReference type="KEGG" id="csq:CSCA_3817"/>
<organism evidence="1 2">
    <name type="scientific">Clostridium scatologenes</name>
    <dbReference type="NCBI Taxonomy" id="1548"/>
    <lineage>
        <taxon>Bacteria</taxon>
        <taxon>Bacillati</taxon>
        <taxon>Bacillota</taxon>
        <taxon>Clostridia</taxon>
        <taxon>Eubacteriales</taxon>
        <taxon>Clostridiaceae</taxon>
        <taxon>Clostridium</taxon>
    </lineage>
</organism>
<dbReference type="AlphaFoldDB" id="A0A0E3JQH7"/>
<evidence type="ECO:0000313" key="2">
    <source>
        <dbReference type="Proteomes" id="UP000033115"/>
    </source>
</evidence>
<dbReference type="InterPro" id="IPR005368">
    <property type="entry name" value="UPF0175"/>
</dbReference>
<keyword evidence="2" id="KW-1185">Reference proteome</keyword>
<dbReference type="RefSeq" id="WP_029159117.1">
    <property type="nucleotide sequence ID" value="NZ_CP009933.1"/>
</dbReference>
<name>A0A0E3JQH7_CLOSL</name>
<proteinExistence type="predicted"/>